<dbReference type="RefSeq" id="XP_024727846.1">
    <property type="nucleotide sequence ID" value="XM_024881643.1"/>
</dbReference>
<reference evidence="7 8" key="1">
    <citation type="submission" date="2016-04" db="EMBL/GenBank/DDBJ databases">
        <title>A degradative enzymes factory behind the ericoid mycorrhizal symbiosis.</title>
        <authorList>
            <consortium name="DOE Joint Genome Institute"/>
            <person name="Martino E."/>
            <person name="Morin E."/>
            <person name="Grelet G."/>
            <person name="Kuo A."/>
            <person name="Kohler A."/>
            <person name="Daghino S."/>
            <person name="Barry K."/>
            <person name="Choi C."/>
            <person name="Cichocki N."/>
            <person name="Clum A."/>
            <person name="Copeland A."/>
            <person name="Hainaut M."/>
            <person name="Haridas S."/>
            <person name="Labutti K."/>
            <person name="Lindquist E."/>
            <person name="Lipzen A."/>
            <person name="Khouja H.-R."/>
            <person name="Murat C."/>
            <person name="Ohm R."/>
            <person name="Olson A."/>
            <person name="Spatafora J."/>
            <person name="Veneault-Fourrey C."/>
            <person name="Henrissat B."/>
            <person name="Grigoriev I."/>
            <person name="Martin F."/>
            <person name="Perotto S."/>
        </authorList>
    </citation>
    <scope>NUCLEOTIDE SEQUENCE [LARGE SCALE GENOMIC DNA]</scope>
    <source>
        <strain evidence="7 8">E</strain>
    </source>
</reference>
<comment type="similarity">
    <text evidence="1">Belongs to the paxM FAD-dependent monooxygenase family.</text>
</comment>
<protein>
    <submittedName>
        <fullName evidence="7">FAD/NAD(P)-binding domain-containing protein</fullName>
    </submittedName>
</protein>
<accession>A0A2J6SJJ1</accession>
<dbReference type="InParanoid" id="A0A2J6SJJ1"/>
<evidence type="ECO:0000256" key="5">
    <source>
        <dbReference type="ARBA" id="ARBA00023033"/>
    </source>
</evidence>
<dbReference type="GO" id="GO:0004497">
    <property type="term" value="F:monooxygenase activity"/>
    <property type="evidence" value="ECO:0007669"/>
    <property type="project" value="UniProtKB-KW"/>
</dbReference>
<evidence type="ECO:0000256" key="4">
    <source>
        <dbReference type="ARBA" id="ARBA00023002"/>
    </source>
</evidence>
<dbReference type="InterPro" id="IPR002938">
    <property type="entry name" value="FAD-bd"/>
</dbReference>
<dbReference type="OrthoDB" id="10029326at2759"/>
<proteinExistence type="inferred from homology"/>
<evidence type="ECO:0000313" key="7">
    <source>
        <dbReference type="EMBL" id="PMD50942.1"/>
    </source>
</evidence>
<dbReference type="Gene3D" id="3.50.50.60">
    <property type="entry name" value="FAD/NAD(P)-binding domain"/>
    <property type="match status" value="1"/>
</dbReference>
<dbReference type="STRING" id="1095630.A0A2J6SJJ1"/>
<dbReference type="SUPFAM" id="SSF51905">
    <property type="entry name" value="FAD/NAD(P)-binding domain"/>
    <property type="match status" value="1"/>
</dbReference>
<evidence type="ECO:0000256" key="1">
    <source>
        <dbReference type="ARBA" id="ARBA00007992"/>
    </source>
</evidence>
<keyword evidence="5" id="KW-0503">Monooxygenase</keyword>
<organism evidence="7 8">
    <name type="scientific">Hyaloscypha bicolor E</name>
    <dbReference type="NCBI Taxonomy" id="1095630"/>
    <lineage>
        <taxon>Eukaryota</taxon>
        <taxon>Fungi</taxon>
        <taxon>Dikarya</taxon>
        <taxon>Ascomycota</taxon>
        <taxon>Pezizomycotina</taxon>
        <taxon>Leotiomycetes</taxon>
        <taxon>Helotiales</taxon>
        <taxon>Hyaloscyphaceae</taxon>
        <taxon>Hyaloscypha</taxon>
        <taxon>Hyaloscypha bicolor</taxon>
    </lineage>
</organism>
<dbReference type="GeneID" id="36589720"/>
<name>A0A2J6SJJ1_9HELO</name>
<dbReference type="Proteomes" id="UP000235371">
    <property type="component" value="Unassembled WGS sequence"/>
</dbReference>
<evidence type="ECO:0000256" key="3">
    <source>
        <dbReference type="ARBA" id="ARBA00022827"/>
    </source>
</evidence>
<keyword evidence="2" id="KW-0285">Flavoprotein</keyword>
<evidence type="ECO:0000256" key="2">
    <source>
        <dbReference type="ARBA" id="ARBA00022630"/>
    </source>
</evidence>
<keyword evidence="8" id="KW-1185">Reference proteome</keyword>
<dbReference type="PANTHER" id="PTHR13789:SF309">
    <property type="entry name" value="PUTATIVE (AFU_ORTHOLOGUE AFUA_6G14510)-RELATED"/>
    <property type="match status" value="1"/>
</dbReference>
<dbReference type="PANTHER" id="PTHR13789">
    <property type="entry name" value="MONOOXYGENASE"/>
    <property type="match status" value="1"/>
</dbReference>
<gene>
    <name evidence="7" type="ORF">K444DRAFT_620131</name>
</gene>
<dbReference type="EMBL" id="KZ613912">
    <property type="protein sequence ID" value="PMD50942.1"/>
    <property type="molecule type" value="Genomic_DNA"/>
</dbReference>
<keyword evidence="4" id="KW-0560">Oxidoreductase</keyword>
<evidence type="ECO:0000259" key="6">
    <source>
        <dbReference type="Pfam" id="PF01494"/>
    </source>
</evidence>
<dbReference type="Pfam" id="PF01494">
    <property type="entry name" value="FAD_binding_3"/>
    <property type="match status" value="1"/>
</dbReference>
<keyword evidence="3" id="KW-0274">FAD</keyword>
<dbReference type="InterPro" id="IPR050493">
    <property type="entry name" value="FAD-dep_Monooxygenase_BioMet"/>
</dbReference>
<dbReference type="AlphaFoldDB" id="A0A2J6SJJ1"/>
<dbReference type="GO" id="GO:0071949">
    <property type="term" value="F:FAD binding"/>
    <property type="evidence" value="ECO:0007669"/>
    <property type="project" value="InterPro"/>
</dbReference>
<sequence length="417" mass="45440">MQPPSPKVLIIGAGISGPILALLLKMKGYSPIVLEKVRELGDAGSGLMLMPNGLKVLALLDLASPITTSVPNVQAIRDYTWAGEEIGGTDSPSTWKETYGQPVCGVKRSVLNLALKSALKSSGIPLLEGWKLDSIVESTDAVTATSSSGLQETGSFLVACDGIRSAARAILLRQRGVVEIEPVFTGLVQVAGISRTPHAVLGKKGVWKNFYGPGRHFITFPSYRVEEGMTGWAITSRSETKDVETWQSMDADQLKDFKRRLKAEFEGWCEEVSELVDAAEKVIKYGLYDREALDPENWVSRGGRCVLVGDAAHPTSPHLGQGANQALEDCWWLSELLPNVCDGVDADELKRAFKEFAEKRQPRTAALVKGARMQGEMRVAGGGEEGRTRDERLRDGWRDLDAVKAKWDGLLRGPFSC</sequence>
<dbReference type="InterPro" id="IPR036188">
    <property type="entry name" value="FAD/NAD-bd_sf"/>
</dbReference>
<evidence type="ECO:0000313" key="8">
    <source>
        <dbReference type="Proteomes" id="UP000235371"/>
    </source>
</evidence>
<dbReference type="PRINTS" id="PR00420">
    <property type="entry name" value="RNGMNOXGNASE"/>
</dbReference>
<feature type="domain" description="FAD-binding" evidence="6">
    <location>
        <begin position="7"/>
        <end position="369"/>
    </location>
</feature>